<feature type="domain" description="Enoyl reductase (ER)" evidence="4">
    <location>
        <begin position="14"/>
        <end position="340"/>
    </location>
</feature>
<sequence length="342" mass="35417">MAKNQAAWITEAKGKPLKVQEAPDPKPGPGEVVIKNAAIAINPVDWKIQSYGIFLQKFPSILGTDVAGTIEEVGEGVDRLKKGQRVIGHAAGIATGDSADTAFQLYTKTLEILVSPIPDSLSFEEATVLPLAISTAAAGLYQKTHLALPHPSTNPQPTGQTLLVWGGSSSVGATAIQLAVASGLKVVATASSRNHDFVKSLGATAVIDYNSPSVVDEILAAIEAQGGKFAGAYDAISEPGSLKHIGAITDKLGPASVAVVLPPPDGLTKTIEVKKVVAPSISLEQKDVGDAVWRKFVPQALASGQLKAKPDPLVVGKGLEKIQEALDKQQAGVSAKKVVVSL</sequence>
<dbReference type="EMBL" id="WWBZ02000001">
    <property type="protein sequence ID" value="KAF4314092.1"/>
    <property type="molecule type" value="Genomic_DNA"/>
</dbReference>
<dbReference type="OrthoDB" id="48317at2759"/>
<evidence type="ECO:0000256" key="1">
    <source>
        <dbReference type="ARBA" id="ARBA00008072"/>
    </source>
</evidence>
<comment type="caution">
    <text evidence="5">The sequence shown here is derived from an EMBL/GenBank/DDBJ whole genome shotgun (WGS) entry which is preliminary data.</text>
</comment>
<dbReference type="SUPFAM" id="SSF50129">
    <property type="entry name" value="GroES-like"/>
    <property type="match status" value="1"/>
</dbReference>
<dbReference type="GO" id="GO:0016651">
    <property type="term" value="F:oxidoreductase activity, acting on NAD(P)H"/>
    <property type="evidence" value="ECO:0007669"/>
    <property type="project" value="InterPro"/>
</dbReference>
<name>A0A8H4J9B3_9PEZI</name>
<dbReference type="Pfam" id="PF00107">
    <property type="entry name" value="ADH_zinc_N"/>
    <property type="match status" value="1"/>
</dbReference>
<dbReference type="InterPro" id="IPR020843">
    <property type="entry name" value="ER"/>
</dbReference>
<keyword evidence="3" id="KW-0560">Oxidoreductase</keyword>
<reference evidence="5" key="1">
    <citation type="submission" date="2020-04" db="EMBL/GenBank/DDBJ databases">
        <title>Genome Assembly and Annotation of Botryosphaeria dothidea sdau 11-99, a Latent Pathogen of Apple Fruit Ring Rot in China.</title>
        <authorList>
            <person name="Yu C."/>
            <person name="Diao Y."/>
            <person name="Lu Q."/>
            <person name="Zhao J."/>
            <person name="Cui S."/>
            <person name="Peng C."/>
            <person name="He B."/>
            <person name="Liu H."/>
        </authorList>
    </citation>
    <scope>NUCLEOTIDE SEQUENCE [LARGE SCALE GENOMIC DNA]</scope>
    <source>
        <strain evidence="5">Sdau11-99</strain>
    </source>
</reference>
<dbReference type="Pfam" id="PF08240">
    <property type="entry name" value="ADH_N"/>
    <property type="match status" value="1"/>
</dbReference>
<gene>
    <name evidence="5" type="ORF">GTA08_BOTSDO00539</name>
</gene>
<dbReference type="Gene3D" id="3.90.180.10">
    <property type="entry name" value="Medium-chain alcohol dehydrogenases, catalytic domain"/>
    <property type="match status" value="1"/>
</dbReference>
<dbReference type="InterPro" id="IPR011032">
    <property type="entry name" value="GroES-like_sf"/>
</dbReference>
<keyword evidence="6" id="KW-1185">Reference proteome</keyword>
<dbReference type="InterPro" id="IPR013154">
    <property type="entry name" value="ADH-like_N"/>
</dbReference>
<evidence type="ECO:0000313" key="5">
    <source>
        <dbReference type="EMBL" id="KAF4314092.1"/>
    </source>
</evidence>
<dbReference type="AlphaFoldDB" id="A0A8H4J9B3"/>
<dbReference type="Gene3D" id="3.40.50.720">
    <property type="entry name" value="NAD(P)-binding Rossmann-like Domain"/>
    <property type="match status" value="1"/>
</dbReference>
<dbReference type="SUPFAM" id="SSF51735">
    <property type="entry name" value="NAD(P)-binding Rossmann-fold domains"/>
    <property type="match status" value="1"/>
</dbReference>
<organism evidence="5 6">
    <name type="scientific">Botryosphaeria dothidea</name>
    <dbReference type="NCBI Taxonomy" id="55169"/>
    <lineage>
        <taxon>Eukaryota</taxon>
        <taxon>Fungi</taxon>
        <taxon>Dikarya</taxon>
        <taxon>Ascomycota</taxon>
        <taxon>Pezizomycotina</taxon>
        <taxon>Dothideomycetes</taxon>
        <taxon>Dothideomycetes incertae sedis</taxon>
        <taxon>Botryosphaeriales</taxon>
        <taxon>Botryosphaeriaceae</taxon>
        <taxon>Botryosphaeria</taxon>
    </lineage>
</organism>
<dbReference type="InterPro" id="IPR047122">
    <property type="entry name" value="Trans-enoyl_RdTase-like"/>
</dbReference>
<dbReference type="SMART" id="SM00829">
    <property type="entry name" value="PKS_ER"/>
    <property type="match status" value="1"/>
</dbReference>
<evidence type="ECO:0000313" key="6">
    <source>
        <dbReference type="Proteomes" id="UP000572817"/>
    </source>
</evidence>
<proteinExistence type="inferred from homology"/>
<evidence type="ECO:0000256" key="2">
    <source>
        <dbReference type="ARBA" id="ARBA00011245"/>
    </source>
</evidence>
<dbReference type="Proteomes" id="UP000572817">
    <property type="component" value="Unassembled WGS sequence"/>
</dbReference>
<comment type="subunit">
    <text evidence="2">Monomer.</text>
</comment>
<accession>A0A8H4J9B3</accession>
<dbReference type="PANTHER" id="PTHR45348:SF2">
    <property type="entry name" value="ZINC-TYPE ALCOHOL DEHYDROGENASE-LIKE PROTEIN C2E1P3.01"/>
    <property type="match status" value="1"/>
</dbReference>
<dbReference type="InterPro" id="IPR036291">
    <property type="entry name" value="NAD(P)-bd_dom_sf"/>
</dbReference>
<dbReference type="PANTHER" id="PTHR45348">
    <property type="entry name" value="HYPOTHETICAL OXIDOREDUCTASE (EUROFUNG)"/>
    <property type="match status" value="1"/>
</dbReference>
<dbReference type="CDD" id="cd08249">
    <property type="entry name" value="enoyl_reductase_like"/>
    <property type="match status" value="1"/>
</dbReference>
<comment type="similarity">
    <text evidence="1">Belongs to the zinc-containing alcohol dehydrogenase family.</text>
</comment>
<protein>
    <submittedName>
        <fullName evidence="5">Alcohol dehydrogenase superfamily zinc-containing</fullName>
    </submittedName>
</protein>
<dbReference type="InterPro" id="IPR013149">
    <property type="entry name" value="ADH-like_C"/>
</dbReference>
<evidence type="ECO:0000259" key="4">
    <source>
        <dbReference type="SMART" id="SM00829"/>
    </source>
</evidence>
<evidence type="ECO:0000256" key="3">
    <source>
        <dbReference type="ARBA" id="ARBA00023002"/>
    </source>
</evidence>